<reference evidence="1" key="1">
    <citation type="submission" date="2020-02" db="EMBL/GenBank/DDBJ databases">
        <authorList>
            <person name="Meier V. D."/>
        </authorList>
    </citation>
    <scope>NUCLEOTIDE SEQUENCE</scope>
    <source>
        <strain evidence="1">AVDCRST_MAG87</strain>
    </source>
</reference>
<sequence>GRRQRRVPRLQSDGAARSEYNRDVRHHYHGIATCLARM</sequence>
<protein>
    <submittedName>
        <fullName evidence="1">Uncharacterized protein</fullName>
    </submittedName>
</protein>
<gene>
    <name evidence="1" type="ORF">AVDCRST_MAG87-693</name>
</gene>
<dbReference type="AlphaFoldDB" id="A0A6J4UGH0"/>
<evidence type="ECO:0000313" key="1">
    <source>
        <dbReference type="EMBL" id="CAA9548774.1"/>
    </source>
</evidence>
<feature type="non-terminal residue" evidence="1">
    <location>
        <position position="38"/>
    </location>
</feature>
<dbReference type="EMBL" id="CADCWJ010000168">
    <property type="protein sequence ID" value="CAA9548774.1"/>
    <property type="molecule type" value="Genomic_DNA"/>
</dbReference>
<name>A0A6J4UGH0_9BACT</name>
<organism evidence="1">
    <name type="scientific">uncultured Thermomicrobiales bacterium</name>
    <dbReference type="NCBI Taxonomy" id="1645740"/>
    <lineage>
        <taxon>Bacteria</taxon>
        <taxon>Pseudomonadati</taxon>
        <taxon>Thermomicrobiota</taxon>
        <taxon>Thermomicrobia</taxon>
        <taxon>Thermomicrobiales</taxon>
        <taxon>environmental samples</taxon>
    </lineage>
</organism>
<feature type="non-terminal residue" evidence="1">
    <location>
        <position position="1"/>
    </location>
</feature>
<accession>A0A6J4UGH0</accession>
<proteinExistence type="predicted"/>